<comment type="caution">
    <text evidence="1">The sequence shown here is derived from an EMBL/GenBank/DDBJ whole genome shotgun (WGS) entry which is preliminary data.</text>
</comment>
<accession>A0AA88DRQ0</accession>
<evidence type="ECO:0000313" key="2">
    <source>
        <dbReference type="Proteomes" id="UP001187192"/>
    </source>
</evidence>
<proteinExistence type="predicted"/>
<sequence>MRIVAVVDLAKLAADHLHASLSGVVVMVRSLSNSKAAPLSLPTHLQRISPQSRVHRSD</sequence>
<evidence type="ECO:0000313" key="1">
    <source>
        <dbReference type="EMBL" id="GMN60283.1"/>
    </source>
</evidence>
<dbReference type="AlphaFoldDB" id="A0AA88DRQ0"/>
<reference evidence="1" key="1">
    <citation type="submission" date="2023-07" db="EMBL/GenBank/DDBJ databases">
        <title>draft genome sequence of fig (Ficus carica).</title>
        <authorList>
            <person name="Takahashi T."/>
            <person name="Nishimura K."/>
        </authorList>
    </citation>
    <scope>NUCLEOTIDE SEQUENCE</scope>
</reference>
<organism evidence="1 2">
    <name type="scientific">Ficus carica</name>
    <name type="common">Common fig</name>
    <dbReference type="NCBI Taxonomy" id="3494"/>
    <lineage>
        <taxon>Eukaryota</taxon>
        <taxon>Viridiplantae</taxon>
        <taxon>Streptophyta</taxon>
        <taxon>Embryophyta</taxon>
        <taxon>Tracheophyta</taxon>
        <taxon>Spermatophyta</taxon>
        <taxon>Magnoliopsida</taxon>
        <taxon>eudicotyledons</taxon>
        <taxon>Gunneridae</taxon>
        <taxon>Pentapetalae</taxon>
        <taxon>rosids</taxon>
        <taxon>fabids</taxon>
        <taxon>Rosales</taxon>
        <taxon>Moraceae</taxon>
        <taxon>Ficeae</taxon>
        <taxon>Ficus</taxon>
    </lineage>
</organism>
<gene>
    <name evidence="1" type="ORF">TIFTF001_029378</name>
</gene>
<name>A0AA88DRQ0_FICCA</name>
<keyword evidence="2" id="KW-1185">Reference proteome</keyword>
<dbReference type="Proteomes" id="UP001187192">
    <property type="component" value="Unassembled WGS sequence"/>
</dbReference>
<dbReference type="EMBL" id="BTGU01000097">
    <property type="protein sequence ID" value="GMN60283.1"/>
    <property type="molecule type" value="Genomic_DNA"/>
</dbReference>
<protein>
    <submittedName>
        <fullName evidence="1">Uncharacterized protein</fullName>
    </submittedName>
</protein>